<dbReference type="RefSeq" id="WP_020630020.1">
    <property type="nucleotide sequence ID" value="NZ_NMQU01000021.1"/>
</dbReference>
<comment type="caution">
    <text evidence="1">The sequence shown here is derived from an EMBL/GenBank/DDBJ whole genome shotgun (WGS) entry which is preliminary data.</text>
</comment>
<gene>
    <name evidence="1" type="ORF">CFP75_07920</name>
</gene>
<accession>A0A229S2X1</accession>
<dbReference type="EMBL" id="NMQU01000021">
    <property type="protein sequence ID" value="OXM53111.1"/>
    <property type="molecule type" value="Genomic_DNA"/>
</dbReference>
<sequence length="326" mass="35836">MLEVELDIFSGMPNPTWTLSGREEQELIERISADPAQVSPAFTQDEQFSLGYRGLLVRLAKTDDGPWNERASAWGTTLPSEFRIGSRPATEPAAEWLLRTSEAYPDAGVDDELREVASNGVSLIQSSFDAVDPAAFVSRHADGATALDLEGEGAHAPNEPGDVHSEGATWWDCNSNYFNANADLFNKPENVGRNNCYCFASNHLAGVRYALPGRRGGRPATSITCGGVTNGLYADGWKDGCQTNGLTIVLVIWPNRDYHFYRLVTDAPYWWWGHKPGGTPAKYTDDCGHSIYQYNGKGYAPNNCCRGNYTDFCGYFYQNNSTALVA</sequence>
<keyword evidence="2" id="KW-1185">Reference proteome</keyword>
<reference evidence="1 2" key="1">
    <citation type="submission" date="2017-07" db="EMBL/GenBank/DDBJ databases">
        <title>Amycolatopsis alba DSM 44262 Genome sequencing and assembly.</title>
        <authorList>
            <person name="Kaur N."/>
            <person name="Mayilraj S."/>
        </authorList>
    </citation>
    <scope>NUCLEOTIDE SEQUENCE [LARGE SCALE GENOMIC DNA]</scope>
    <source>
        <strain evidence="1 2">DSM 44262</strain>
    </source>
</reference>
<evidence type="ECO:0000313" key="2">
    <source>
        <dbReference type="Proteomes" id="UP000215563"/>
    </source>
</evidence>
<evidence type="ECO:0000313" key="1">
    <source>
        <dbReference type="EMBL" id="OXM53111.1"/>
    </source>
</evidence>
<dbReference type="OrthoDB" id="4081416at2"/>
<name>A0A229S2X1_AMYAL</name>
<dbReference type="AlphaFoldDB" id="A0A229S2X1"/>
<organism evidence="1 2">
    <name type="scientific">Amycolatopsis alba DSM 44262</name>
    <dbReference type="NCBI Taxonomy" id="1125972"/>
    <lineage>
        <taxon>Bacteria</taxon>
        <taxon>Bacillati</taxon>
        <taxon>Actinomycetota</taxon>
        <taxon>Actinomycetes</taxon>
        <taxon>Pseudonocardiales</taxon>
        <taxon>Pseudonocardiaceae</taxon>
        <taxon>Amycolatopsis</taxon>
    </lineage>
</organism>
<dbReference type="Proteomes" id="UP000215563">
    <property type="component" value="Unassembled WGS sequence"/>
</dbReference>
<proteinExistence type="predicted"/>
<protein>
    <submittedName>
        <fullName evidence="1">Uncharacterized protein</fullName>
    </submittedName>
</protein>